<gene>
    <name evidence="1" type="ORF">SAMN05421684_4095</name>
</gene>
<proteinExistence type="predicted"/>
<name>A0A1H3RQG6_9ACTN</name>
<dbReference type="Proteomes" id="UP000199632">
    <property type="component" value="Unassembled WGS sequence"/>
</dbReference>
<evidence type="ECO:0000313" key="1">
    <source>
        <dbReference type="EMBL" id="SDZ27870.1"/>
    </source>
</evidence>
<protein>
    <recommendedName>
        <fullName evidence="3">DUF3558 domain-containing protein</fullName>
    </recommendedName>
</protein>
<keyword evidence="2" id="KW-1185">Reference proteome</keyword>
<dbReference type="AlphaFoldDB" id="A0A1H3RQG6"/>
<evidence type="ECO:0008006" key="3">
    <source>
        <dbReference type="Google" id="ProtNLM"/>
    </source>
</evidence>
<organism evidence="1 2">
    <name type="scientific">Asanoa ishikariensis</name>
    <dbReference type="NCBI Taxonomy" id="137265"/>
    <lineage>
        <taxon>Bacteria</taxon>
        <taxon>Bacillati</taxon>
        <taxon>Actinomycetota</taxon>
        <taxon>Actinomycetes</taxon>
        <taxon>Micromonosporales</taxon>
        <taxon>Micromonosporaceae</taxon>
        <taxon>Asanoa</taxon>
    </lineage>
</organism>
<accession>A0A1H3RQG6</accession>
<dbReference type="OrthoDB" id="5188238at2"/>
<dbReference type="RefSeq" id="WP_090794718.1">
    <property type="nucleotide sequence ID" value="NZ_BOND01000021.1"/>
</dbReference>
<dbReference type="STRING" id="137265.SAMN05421684_4095"/>
<reference evidence="2" key="1">
    <citation type="submission" date="2016-10" db="EMBL/GenBank/DDBJ databases">
        <authorList>
            <person name="Varghese N."/>
            <person name="Submissions S."/>
        </authorList>
    </citation>
    <scope>NUCLEOTIDE SEQUENCE [LARGE SCALE GENOMIC DNA]</scope>
    <source>
        <strain evidence="2">DSM 44718</strain>
    </source>
</reference>
<dbReference type="EMBL" id="FNQB01000002">
    <property type="protein sequence ID" value="SDZ27870.1"/>
    <property type="molecule type" value="Genomic_DNA"/>
</dbReference>
<evidence type="ECO:0000313" key="2">
    <source>
        <dbReference type="Proteomes" id="UP000199632"/>
    </source>
</evidence>
<sequence>MVLSRSRHSDLAARPSRVDGRRASRLACLGAVLSLACGVAGCADEPASEQTLPPVRADFPAATAGGACVYFDYEAIEKAIGVRFGISAASHSGQTTTCVVQPEQGDLPDLALTISKTTADAAVFKDDVVPDKGATAVKGLGLAAYQAPVAATEKSGPGLELCWLTKDKRLMSLRFTDLLDAPPPAKELGPQMVALAKHVEAVKPPKKS</sequence>